<dbReference type="EMBL" id="JADJNC010000051">
    <property type="protein sequence ID" value="MBK7424805.1"/>
    <property type="molecule type" value="Genomic_DNA"/>
</dbReference>
<evidence type="ECO:0000256" key="1">
    <source>
        <dbReference type="SAM" id="MobiDB-lite"/>
    </source>
</evidence>
<evidence type="ECO:0000313" key="2">
    <source>
        <dbReference type="EMBL" id="MBK7424805.1"/>
    </source>
</evidence>
<gene>
    <name evidence="2" type="ORF">IPJ48_17930</name>
</gene>
<feature type="non-terminal residue" evidence="2">
    <location>
        <position position="166"/>
    </location>
</feature>
<sequence>MKSSKQKLAYQAEYQKRPENVEKRVDRNRVRRQALAAGIVKKGDGTEIDRKGASRQGRQRCQGQHAGHDRCRESCVAWAATGDVWEGEEMGETKKLPERLTRQLTAKDVDDAKDVAYALLTKRGHMKGGELTPAGKKREAMGAEGRAKDRAVKRSGGAPSDYTYDA</sequence>
<dbReference type="Proteomes" id="UP000886602">
    <property type="component" value="Unassembled WGS sequence"/>
</dbReference>
<dbReference type="AlphaFoldDB" id="A0A9D7IE49"/>
<feature type="compositionally biased region" description="Basic and acidic residues" evidence="1">
    <location>
        <begin position="136"/>
        <end position="152"/>
    </location>
</feature>
<feature type="region of interest" description="Disordered" evidence="1">
    <location>
        <begin position="42"/>
        <end position="68"/>
    </location>
</feature>
<evidence type="ECO:0000313" key="3">
    <source>
        <dbReference type="Proteomes" id="UP000886602"/>
    </source>
</evidence>
<reference evidence="2" key="1">
    <citation type="submission" date="2020-10" db="EMBL/GenBank/DDBJ databases">
        <title>Connecting structure to function with the recovery of over 1000 high-quality activated sludge metagenome-assembled genomes encoding full-length rRNA genes using long-read sequencing.</title>
        <authorList>
            <person name="Singleton C.M."/>
            <person name="Petriglieri F."/>
            <person name="Kristensen J.M."/>
            <person name="Kirkegaard R.H."/>
            <person name="Michaelsen T.Y."/>
            <person name="Andersen M.H."/>
            <person name="Karst S.M."/>
            <person name="Dueholm M.S."/>
            <person name="Nielsen P.H."/>
            <person name="Albertsen M."/>
        </authorList>
    </citation>
    <scope>NUCLEOTIDE SEQUENCE</scope>
    <source>
        <strain evidence="2">EsbW_18-Q3-R4-48_MAXAC.044</strain>
    </source>
</reference>
<organism evidence="2 3">
    <name type="scientific">Candidatus Propionivibrio dominans</name>
    <dbReference type="NCBI Taxonomy" id="2954373"/>
    <lineage>
        <taxon>Bacteria</taxon>
        <taxon>Pseudomonadati</taxon>
        <taxon>Pseudomonadota</taxon>
        <taxon>Betaproteobacteria</taxon>
        <taxon>Rhodocyclales</taxon>
        <taxon>Rhodocyclaceae</taxon>
        <taxon>Propionivibrio</taxon>
    </lineage>
</organism>
<feature type="region of interest" description="Disordered" evidence="1">
    <location>
        <begin position="125"/>
        <end position="166"/>
    </location>
</feature>
<proteinExistence type="predicted"/>
<name>A0A9D7IE49_9RHOO</name>
<protein>
    <submittedName>
        <fullName evidence="2">Uncharacterized protein</fullName>
    </submittedName>
</protein>
<comment type="caution">
    <text evidence="2">The sequence shown here is derived from an EMBL/GenBank/DDBJ whole genome shotgun (WGS) entry which is preliminary data.</text>
</comment>
<feature type="compositionally biased region" description="Basic and acidic residues" evidence="1">
    <location>
        <begin position="42"/>
        <end position="52"/>
    </location>
</feature>
<accession>A0A9D7IE49</accession>